<dbReference type="EMBL" id="BRYB01003947">
    <property type="protein sequence ID" value="GMI23156.1"/>
    <property type="molecule type" value="Genomic_DNA"/>
</dbReference>
<feature type="compositionally biased region" description="Basic residues" evidence="1">
    <location>
        <begin position="564"/>
        <end position="576"/>
    </location>
</feature>
<keyword evidence="3" id="KW-1185">Reference proteome</keyword>
<feature type="compositionally biased region" description="Basic and acidic residues" evidence="1">
    <location>
        <begin position="676"/>
        <end position="689"/>
    </location>
</feature>
<sequence length="765" mass="84135">MLVDLCSHETEWSSPTKTDIELKALNASLKATHTLVCRRLFDHPGMMRQISTWCDRRADDPSLDDGVDRIRQENRRSDLMRVLMMMAGVEELRGPILQNSSLREVLLQVMYWPDKNPPPSGTLSQTEATTFQYAVTTFNRLGRCAENRKLLAGDTRLLKGLMRVPSEIRERETLARIFHEEGGGDDDIDQVGYSYNEELSFFSTHRFHHHADIYSFLIRVPGCVAYFMQTQKTGGELFGGDEEKEIREVAIKNGVDQAVLDLLSKVLKLDELRVGSTGRINQLCTFGRINQLCTFVQADGNDASRDKRAWAELSGLIKESVNSSDPDLWPGHITDAFPARLAASFDVDTHTVILDTLATMVDGAVDVFCRCSALVDMMVLGFSSNQHSKKSIGALNTFVTRGSEASRIILASHPGADAVFSVAAISLADSSPALAPEKVIELLAKFCRRCSSEALDSAVSEVLSIRLCVEKAQKMGVFVDPHVASDKNKNMSFEQLQTHVSGYKDYVTKCGYVEDSNLIDRLREVQDALDPWVKAEKVSAANTEALIAEWESEEAAEKKGSGKTTKKKKKKKKGKGKGLPPGYVAEERAKPRDGEADAFMRLVAEEAAEAEMLREEAAEVAKLEEEVARMEEEARATELAAEKVDRMEQEARAAEEEKRAAALAAEEVARAAEVEARRAAAEAEAEARRAAAAAAAAAAPPTPPPPSGGEPLHVQIALIWRDVHSCEPPALGKLVLVGKLEETLGVEAEGSVKERVRRLREECGV</sequence>
<feature type="region of interest" description="Disordered" evidence="1">
    <location>
        <begin position="676"/>
        <end position="711"/>
    </location>
</feature>
<protein>
    <submittedName>
        <fullName evidence="2">Uncharacterized protein</fullName>
    </submittedName>
</protein>
<evidence type="ECO:0000256" key="1">
    <source>
        <dbReference type="SAM" id="MobiDB-lite"/>
    </source>
</evidence>
<evidence type="ECO:0000313" key="2">
    <source>
        <dbReference type="EMBL" id="GMI23156.1"/>
    </source>
</evidence>
<proteinExistence type="predicted"/>
<feature type="region of interest" description="Disordered" evidence="1">
    <location>
        <begin position="552"/>
        <end position="588"/>
    </location>
</feature>
<reference evidence="2 3" key="1">
    <citation type="journal article" date="2023" name="Commun. Biol.">
        <title>Genome analysis of Parmales, the sister group of diatoms, reveals the evolutionary specialization of diatoms from phago-mixotrophs to photoautotrophs.</title>
        <authorList>
            <person name="Ban H."/>
            <person name="Sato S."/>
            <person name="Yoshikawa S."/>
            <person name="Yamada K."/>
            <person name="Nakamura Y."/>
            <person name="Ichinomiya M."/>
            <person name="Sato N."/>
            <person name="Blanc-Mathieu R."/>
            <person name="Endo H."/>
            <person name="Kuwata A."/>
            <person name="Ogata H."/>
        </authorList>
    </citation>
    <scope>NUCLEOTIDE SEQUENCE [LARGE SCALE GENOMIC DNA]</scope>
</reference>
<feature type="compositionally biased region" description="Low complexity" evidence="1">
    <location>
        <begin position="690"/>
        <end position="699"/>
    </location>
</feature>
<comment type="caution">
    <text evidence="2">The sequence shown here is derived from an EMBL/GenBank/DDBJ whole genome shotgun (WGS) entry which is preliminary data.</text>
</comment>
<name>A0ABQ6MBC2_9STRA</name>
<accession>A0ABQ6MBC2</accession>
<organism evidence="2 3">
    <name type="scientific">Tetraparma gracilis</name>
    <dbReference type="NCBI Taxonomy" id="2962635"/>
    <lineage>
        <taxon>Eukaryota</taxon>
        <taxon>Sar</taxon>
        <taxon>Stramenopiles</taxon>
        <taxon>Ochrophyta</taxon>
        <taxon>Bolidophyceae</taxon>
        <taxon>Parmales</taxon>
        <taxon>Triparmaceae</taxon>
        <taxon>Tetraparma</taxon>
    </lineage>
</organism>
<evidence type="ECO:0000313" key="3">
    <source>
        <dbReference type="Proteomes" id="UP001165060"/>
    </source>
</evidence>
<gene>
    <name evidence="2" type="ORF">TeGR_g5709</name>
</gene>
<dbReference type="Proteomes" id="UP001165060">
    <property type="component" value="Unassembled WGS sequence"/>
</dbReference>